<dbReference type="Pfam" id="PF14361">
    <property type="entry name" value="RsbRD_N"/>
    <property type="match status" value="1"/>
</dbReference>
<dbReference type="PANTHER" id="PTHR42878:SF15">
    <property type="entry name" value="BACTERIOPHYTOCHROME"/>
    <property type="match status" value="1"/>
</dbReference>
<dbReference type="GO" id="GO:0030295">
    <property type="term" value="F:protein kinase activator activity"/>
    <property type="evidence" value="ECO:0007669"/>
    <property type="project" value="TreeGrafter"/>
</dbReference>
<dbReference type="PANTHER" id="PTHR42878">
    <property type="entry name" value="TWO-COMPONENT HISTIDINE KINASE"/>
    <property type="match status" value="1"/>
</dbReference>
<dbReference type="AlphaFoldDB" id="A0A6N8IYE9"/>
<keyword evidence="5 7" id="KW-0418">Kinase</keyword>
<dbReference type="EC" id="2.7.13.3" evidence="2"/>
<proteinExistence type="predicted"/>
<comment type="catalytic activity">
    <reaction evidence="1">
        <text>ATP + protein L-histidine = ADP + protein N-phospho-L-histidine.</text>
        <dbReference type="EC" id="2.7.13.3"/>
    </reaction>
</comment>
<dbReference type="CDD" id="cd00075">
    <property type="entry name" value="HATPase"/>
    <property type="match status" value="1"/>
</dbReference>
<dbReference type="Gene3D" id="1.10.287.130">
    <property type="match status" value="1"/>
</dbReference>
<dbReference type="InterPro" id="IPR050351">
    <property type="entry name" value="BphY/WalK/GraS-like"/>
</dbReference>
<accession>A0A6N8IYE9</accession>
<sequence>MGGWRSSTSRFTAGHDRAHSNWKAMDISDFIEQHVDPIVAEWVEFARSRLPSSGGLSFGELADHAKVLLVAVAADIRQAQGAARRHEKSQGNAPGNAPEITRIARDHAEQRFAQAFSLDQLVAEYRALRASVIRRWTQTQQEVDRGSLEELTRLGESLDQALTESTSLYAKHVDDARNLLLAVLGHDLRTPLGVVHLTANSLLRTDSLDGAQTKAVVRMLTSAERMKAMVNDILDFTQTALGIRLPVSPAPADVGEIAASVAEEVGILHPDSRLEVTREGDCTGNWDGTRVAQMLSNLVSNAVQHGDPSKPVIVRVTGEGEAVTVRVQNEGPHITAETWRTLFTPLRHASDAQKDRKAGSSGLGLGLYIAKEIAVAHGGSVDVSSEGPATTFCVRLPRPTFPA</sequence>
<comment type="caution">
    <text evidence="7">The sequence shown here is derived from an EMBL/GenBank/DDBJ whole genome shotgun (WGS) entry which is preliminary data.</text>
</comment>
<name>A0A6N8IYE9_9BURK</name>
<dbReference type="Gene3D" id="3.30.565.10">
    <property type="entry name" value="Histidine kinase-like ATPase, C-terminal domain"/>
    <property type="match status" value="1"/>
</dbReference>
<dbReference type="PROSITE" id="PS50109">
    <property type="entry name" value="HIS_KIN"/>
    <property type="match status" value="1"/>
</dbReference>
<dbReference type="SMART" id="SM00388">
    <property type="entry name" value="HisKA"/>
    <property type="match status" value="1"/>
</dbReference>
<dbReference type="InterPro" id="IPR005467">
    <property type="entry name" value="His_kinase_dom"/>
</dbReference>
<gene>
    <name evidence="7" type="ORF">GON04_19310</name>
</gene>
<dbReference type="SUPFAM" id="SSF55874">
    <property type="entry name" value="ATPase domain of HSP90 chaperone/DNA topoisomerase II/histidine kinase"/>
    <property type="match status" value="1"/>
</dbReference>
<evidence type="ECO:0000256" key="5">
    <source>
        <dbReference type="ARBA" id="ARBA00022777"/>
    </source>
</evidence>
<evidence type="ECO:0000259" key="6">
    <source>
        <dbReference type="PROSITE" id="PS50109"/>
    </source>
</evidence>
<dbReference type="Pfam" id="PF00512">
    <property type="entry name" value="HisKA"/>
    <property type="match status" value="1"/>
</dbReference>
<evidence type="ECO:0000256" key="4">
    <source>
        <dbReference type="ARBA" id="ARBA00022679"/>
    </source>
</evidence>
<dbReference type="Proteomes" id="UP000469385">
    <property type="component" value="Unassembled WGS sequence"/>
</dbReference>
<dbReference type="InterPro" id="IPR004358">
    <property type="entry name" value="Sig_transdc_His_kin-like_C"/>
</dbReference>
<evidence type="ECO:0000256" key="1">
    <source>
        <dbReference type="ARBA" id="ARBA00000085"/>
    </source>
</evidence>
<dbReference type="InterPro" id="IPR025751">
    <property type="entry name" value="RsbRD_N_dom"/>
</dbReference>
<dbReference type="CDD" id="cd00082">
    <property type="entry name" value="HisKA"/>
    <property type="match status" value="1"/>
</dbReference>
<keyword evidence="3" id="KW-0597">Phosphoprotein</keyword>
<dbReference type="SMART" id="SM00387">
    <property type="entry name" value="HATPase_c"/>
    <property type="match status" value="1"/>
</dbReference>
<feature type="domain" description="Histidine kinase" evidence="6">
    <location>
        <begin position="183"/>
        <end position="400"/>
    </location>
</feature>
<evidence type="ECO:0000313" key="7">
    <source>
        <dbReference type="EMBL" id="MVQ31615.1"/>
    </source>
</evidence>
<dbReference type="SUPFAM" id="SSF47384">
    <property type="entry name" value="Homodimeric domain of signal transducing histidine kinase"/>
    <property type="match status" value="1"/>
</dbReference>
<dbReference type="InterPro" id="IPR036890">
    <property type="entry name" value="HATPase_C_sf"/>
</dbReference>
<protein>
    <recommendedName>
        <fullName evidence="2">histidine kinase</fullName>
        <ecNumber evidence="2">2.7.13.3</ecNumber>
    </recommendedName>
</protein>
<dbReference type="InterPro" id="IPR003594">
    <property type="entry name" value="HATPase_dom"/>
</dbReference>
<dbReference type="GO" id="GO:0000156">
    <property type="term" value="F:phosphorelay response regulator activity"/>
    <property type="evidence" value="ECO:0007669"/>
    <property type="project" value="TreeGrafter"/>
</dbReference>
<dbReference type="InterPro" id="IPR036097">
    <property type="entry name" value="HisK_dim/P_sf"/>
</dbReference>
<dbReference type="GO" id="GO:0007234">
    <property type="term" value="P:osmosensory signaling via phosphorelay pathway"/>
    <property type="evidence" value="ECO:0007669"/>
    <property type="project" value="TreeGrafter"/>
</dbReference>
<keyword evidence="4" id="KW-0808">Transferase</keyword>
<dbReference type="InterPro" id="IPR003661">
    <property type="entry name" value="HisK_dim/P_dom"/>
</dbReference>
<reference evidence="7 8" key="1">
    <citation type="submission" date="2019-12" db="EMBL/GenBank/DDBJ databases">
        <authorList>
            <person name="Huq M.A."/>
        </authorList>
    </citation>
    <scope>NUCLEOTIDE SEQUENCE [LARGE SCALE GENOMIC DNA]</scope>
    <source>
        <strain evidence="7 8">MAH-25</strain>
    </source>
</reference>
<dbReference type="Pfam" id="PF02518">
    <property type="entry name" value="HATPase_c"/>
    <property type="match status" value="1"/>
</dbReference>
<evidence type="ECO:0000256" key="3">
    <source>
        <dbReference type="ARBA" id="ARBA00022553"/>
    </source>
</evidence>
<organism evidence="7 8">
    <name type="scientific">Ramlibacter pinisoli</name>
    <dbReference type="NCBI Taxonomy" id="2682844"/>
    <lineage>
        <taxon>Bacteria</taxon>
        <taxon>Pseudomonadati</taxon>
        <taxon>Pseudomonadota</taxon>
        <taxon>Betaproteobacteria</taxon>
        <taxon>Burkholderiales</taxon>
        <taxon>Comamonadaceae</taxon>
        <taxon>Ramlibacter</taxon>
    </lineage>
</organism>
<dbReference type="EMBL" id="WSEL01000009">
    <property type="protein sequence ID" value="MVQ31615.1"/>
    <property type="molecule type" value="Genomic_DNA"/>
</dbReference>
<dbReference type="GO" id="GO:0000155">
    <property type="term" value="F:phosphorelay sensor kinase activity"/>
    <property type="evidence" value="ECO:0007669"/>
    <property type="project" value="InterPro"/>
</dbReference>
<evidence type="ECO:0000256" key="2">
    <source>
        <dbReference type="ARBA" id="ARBA00012438"/>
    </source>
</evidence>
<keyword evidence="8" id="KW-1185">Reference proteome</keyword>
<dbReference type="PRINTS" id="PR00344">
    <property type="entry name" value="BCTRLSENSOR"/>
</dbReference>
<evidence type="ECO:0000313" key="8">
    <source>
        <dbReference type="Proteomes" id="UP000469385"/>
    </source>
</evidence>